<proteinExistence type="predicted"/>
<evidence type="ECO:0000313" key="4">
    <source>
        <dbReference type="EMBL" id="EOL46123.1"/>
    </source>
</evidence>
<sequence length="165" mass="18762">MIGPTVKELLLENQETFLIPAKNVANVMYQNPLDHCLLVLTKVGYSKIPVLDKGDRFVGLVSLSEVVEKMIDLKEIDMEKLNGLTVADVMQTHVSVVSENWDLEEVLHLLVDLPFLPVVDDQQIFKGIITRKEILKAVNHMSHELERRNLLLSKTDPILEKQKIV</sequence>
<dbReference type="PROSITE" id="PS51371">
    <property type="entry name" value="CBS"/>
    <property type="match status" value="2"/>
</dbReference>
<dbReference type="InterPro" id="IPR000644">
    <property type="entry name" value="CBS_dom"/>
</dbReference>
<dbReference type="InterPro" id="IPR048125">
    <property type="entry name" value="CBS_CbpB"/>
</dbReference>
<dbReference type="Pfam" id="PF00571">
    <property type="entry name" value="CBS"/>
    <property type="match status" value="2"/>
</dbReference>
<dbReference type="RefSeq" id="WP_010767601.1">
    <property type="nucleotide sequence ID" value="NZ_ASWE01000002.1"/>
</dbReference>
<dbReference type="EMBL" id="AJAT01000011">
    <property type="protein sequence ID" value="EOL46123.1"/>
    <property type="molecule type" value="Genomic_DNA"/>
</dbReference>
<name>R3TY99_9ENTE</name>
<dbReference type="CDD" id="cd04643">
    <property type="entry name" value="CBS_pair_bac"/>
    <property type="match status" value="1"/>
</dbReference>
<reference evidence="4 5" key="1">
    <citation type="submission" date="2013-02" db="EMBL/GenBank/DDBJ databases">
        <title>The Genome Sequence of Enterococcus phoeniculicola BAA-412.</title>
        <authorList>
            <consortium name="The Broad Institute Genome Sequencing Platform"/>
            <consortium name="The Broad Institute Genome Sequencing Center for Infectious Disease"/>
            <person name="Earl A.M."/>
            <person name="Gilmore M.S."/>
            <person name="Lebreton F."/>
            <person name="Walker B."/>
            <person name="Young S.K."/>
            <person name="Zeng Q."/>
            <person name="Gargeya S."/>
            <person name="Fitzgerald M."/>
            <person name="Haas B."/>
            <person name="Abouelleil A."/>
            <person name="Alvarado L."/>
            <person name="Arachchi H.M."/>
            <person name="Berlin A.M."/>
            <person name="Chapman S.B."/>
            <person name="Dewar J."/>
            <person name="Goldberg J."/>
            <person name="Griggs A."/>
            <person name="Gujja S."/>
            <person name="Hansen M."/>
            <person name="Howarth C."/>
            <person name="Imamovic A."/>
            <person name="Larimer J."/>
            <person name="McCowan C."/>
            <person name="Murphy C."/>
            <person name="Neiman D."/>
            <person name="Pearson M."/>
            <person name="Priest M."/>
            <person name="Roberts A."/>
            <person name="Saif S."/>
            <person name="Shea T."/>
            <person name="Sisk P."/>
            <person name="Sykes S."/>
            <person name="Wortman J."/>
            <person name="Nusbaum C."/>
            <person name="Birren B."/>
        </authorList>
    </citation>
    <scope>NUCLEOTIDE SEQUENCE [LARGE SCALE GENOMIC DNA]</scope>
    <source>
        <strain evidence="4 5">ATCC BAA-412</strain>
    </source>
</reference>
<dbReference type="InterPro" id="IPR046342">
    <property type="entry name" value="CBS_dom_sf"/>
</dbReference>
<dbReference type="PANTHER" id="PTHR43080">
    <property type="entry name" value="CBS DOMAIN-CONTAINING PROTEIN CBSX3, MITOCHONDRIAL"/>
    <property type="match status" value="1"/>
</dbReference>
<dbReference type="Gene3D" id="3.10.580.10">
    <property type="entry name" value="CBS-domain"/>
    <property type="match status" value="1"/>
</dbReference>
<evidence type="ECO:0000256" key="2">
    <source>
        <dbReference type="PROSITE-ProRule" id="PRU00703"/>
    </source>
</evidence>
<comment type="caution">
    <text evidence="4">The sequence shown here is derived from an EMBL/GenBank/DDBJ whole genome shotgun (WGS) entry which is preliminary data.</text>
</comment>
<dbReference type="STRING" id="154621.RV11_GL001151"/>
<keyword evidence="1 2" id="KW-0129">CBS domain</keyword>
<keyword evidence="5" id="KW-1185">Reference proteome</keyword>
<dbReference type="NCBIfam" id="NF041630">
    <property type="entry name" value="CBS_CbpB"/>
    <property type="match status" value="1"/>
</dbReference>
<accession>R3TY99</accession>
<dbReference type="PANTHER" id="PTHR43080:SF30">
    <property type="entry name" value="CYCLIC DI-AMP RECEPTOR B"/>
    <property type="match status" value="1"/>
</dbReference>
<protein>
    <recommendedName>
        <fullName evidence="3">CBS domain-containing protein</fullName>
    </recommendedName>
</protein>
<dbReference type="OrthoDB" id="2375431at2"/>
<feature type="domain" description="CBS" evidence="3">
    <location>
        <begin position="18"/>
        <end position="78"/>
    </location>
</feature>
<gene>
    <name evidence="4" type="ORF">UC3_00929</name>
</gene>
<dbReference type="InterPro" id="IPR051257">
    <property type="entry name" value="Diverse_CBS-Domain"/>
</dbReference>
<organism evidence="4 5">
    <name type="scientific">Enterococcus phoeniculicola ATCC BAA-412</name>
    <dbReference type="NCBI Taxonomy" id="1158610"/>
    <lineage>
        <taxon>Bacteria</taxon>
        <taxon>Bacillati</taxon>
        <taxon>Bacillota</taxon>
        <taxon>Bacilli</taxon>
        <taxon>Lactobacillales</taxon>
        <taxon>Enterococcaceae</taxon>
        <taxon>Enterococcus</taxon>
    </lineage>
</organism>
<dbReference type="AlphaFoldDB" id="R3TY99"/>
<dbReference type="PATRIC" id="fig|1158610.3.peg.907"/>
<evidence type="ECO:0000259" key="3">
    <source>
        <dbReference type="PROSITE" id="PS51371"/>
    </source>
</evidence>
<evidence type="ECO:0000256" key="1">
    <source>
        <dbReference type="ARBA" id="ARBA00023122"/>
    </source>
</evidence>
<dbReference type="SUPFAM" id="SSF54631">
    <property type="entry name" value="CBS-domain pair"/>
    <property type="match status" value="1"/>
</dbReference>
<dbReference type="Proteomes" id="UP000013785">
    <property type="component" value="Unassembled WGS sequence"/>
</dbReference>
<feature type="domain" description="CBS" evidence="3">
    <location>
        <begin position="90"/>
        <end position="145"/>
    </location>
</feature>
<dbReference type="eggNOG" id="COG0517">
    <property type="taxonomic scope" value="Bacteria"/>
</dbReference>
<dbReference type="HOGENOM" id="CLU_117108_1_1_9"/>
<evidence type="ECO:0000313" key="5">
    <source>
        <dbReference type="Proteomes" id="UP000013785"/>
    </source>
</evidence>